<sequence>MEVTGTVQVGQYRGFKNHPLSVPTPSCTPREK</sequence>
<name>A0A8S5N0D6_9CAUD</name>
<feature type="compositionally biased region" description="Polar residues" evidence="1">
    <location>
        <begin position="23"/>
        <end position="32"/>
    </location>
</feature>
<dbReference type="EMBL" id="BK015025">
    <property type="protein sequence ID" value="DAD87730.1"/>
    <property type="molecule type" value="Genomic_DNA"/>
</dbReference>
<proteinExistence type="predicted"/>
<reference evidence="2" key="1">
    <citation type="journal article" date="2021" name="Proc. Natl. Acad. Sci. U.S.A.">
        <title>A Catalog of Tens of Thousands of Viruses from Human Metagenomes Reveals Hidden Associations with Chronic Diseases.</title>
        <authorList>
            <person name="Tisza M.J."/>
            <person name="Buck C.B."/>
        </authorList>
    </citation>
    <scope>NUCLEOTIDE SEQUENCE</scope>
    <source>
        <strain evidence="2">Ct8eQ1</strain>
    </source>
</reference>
<evidence type="ECO:0000256" key="1">
    <source>
        <dbReference type="SAM" id="MobiDB-lite"/>
    </source>
</evidence>
<protein>
    <submittedName>
        <fullName evidence="2">Uncharacterized protein</fullName>
    </submittedName>
</protein>
<organism evidence="2">
    <name type="scientific">Siphoviridae sp. ct8eQ1</name>
    <dbReference type="NCBI Taxonomy" id="2826171"/>
    <lineage>
        <taxon>Viruses</taxon>
        <taxon>Duplodnaviria</taxon>
        <taxon>Heunggongvirae</taxon>
        <taxon>Uroviricota</taxon>
        <taxon>Caudoviricetes</taxon>
    </lineage>
</organism>
<accession>A0A8S5N0D6</accession>
<evidence type="ECO:0000313" key="2">
    <source>
        <dbReference type="EMBL" id="DAD87730.1"/>
    </source>
</evidence>
<feature type="region of interest" description="Disordered" evidence="1">
    <location>
        <begin position="1"/>
        <end position="32"/>
    </location>
</feature>